<keyword evidence="3" id="KW-1185">Reference proteome</keyword>
<evidence type="ECO:0000313" key="3">
    <source>
        <dbReference type="Proteomes" id="UP000041254"/>
    </source>
</evidence>
<dbReference type="OrthoDB" id="416873at2759"/>
<evidence type="ECO:0000256" key="1">
    <source>
        <dbReference type="SAM" id="MobiDB-lite"/>
    </source>
</evidence>
<dbReference type="EMBL" id="CDMY01000592">
    <property type="protein sequence ID" value="CEM25147.1"/>
    <property type="molecule type" value="Genomic_DNA"/>
</dbReference>
<accession>A0A0G4G8D6</accession>
<dbReference type="OMA" id="WMSESHR"/>
<dbReference type="InParanoid" id="A0A0G4G8D6"/>
<feature type="region of interest" description="Disordered" evidence="1">
    <location>
        <begin position="73"/>
        <end position="133"/>
    </location>
</feature>
<sequence length="346" mass="38334">MAAGEPVLAAIPKRATQHGLFVPAWERPVLCYFPPKDRAIYTALAATRPRKPSLLTEERSKLSTYIRDINNAVHPPDYIRPPAREPAPQLDEGPQTTTTATAAQDSQAGLPRIRASTAPPGGQRKSSEGVGRARESVLIYPTGGERPASLQGVATRAMLQHRQAVEVEKATKKWMSESHRVTKAVFDQGRHVPWPRYKLPTYQPAPLPTCLARTVPQSQYTMEFGNYGSNPRDRLSYYATLLPKRRDEVTIGTTKATLHIPGYSGFLSSSAKRLRDPPTPVPRSLLRNRDNLVENYSHFLPKYTGYQPTAAQNDRGPPQPTAATTSGYAAQEPYRVMLKIKDAQTN</sequence>
<protein>
    <submittedName>
        <fullName evidence="2">Uncharacterized protein</fullName>
    </submittedName>
</protein>
<evidence type="ECO:0000313" key="2">
    <source>
        <dbReference type="EMBL" id="CEM25147.1"/>
    </source>
</evidence>
<dbReference type="VEuPathDB" id="CryptoDB:Vbra_3311"/>
<name>A0A0G4G8D6_VITBC</name>
<dbReference type="PhylomeDB" id="A0A0G4G8D6"/>
<organism evidence="2 3">
    <name type="scientific">Vitrella brassicaformis (strain CCMP3155)</name>
    <dbReference type="NCBI Taxonomy" id="1169540"/>
    <lineage>
        <taxon>Eukaryota</taxon>
        <taxon>Sar</taxon>
        <taxon>Alveolata</taxon>
        <taxon>Colpodellida</taxon>
        <taxon>Vitrellaceae</taxon>
        <taxon>Vitrella</taxon>
    </lineage>
</organism>
<dbReference type="Proteomes" id="UP000041254">
    <property type="component" value="Unassembled WGS sequence"/>
</dbReference>
<gene>
    <name evidence="2" type="ORF">Vbra_3311</name>
</gene>
<dbReference type="AlphaFoldDB" id="A0A0G4G8D6"/>
<proteinExistence type="predicted"/>
<feature type="region of interest" description="Disordered" evidence="1">
    <location>
        <begin position="304"/>
        <end position="327"/>
    </location>
</feature>
<reference evidence="2 3" key="1">
    <citation type="submission" date="2014-11" db="EMBL/GenBank/DDBJ databases">
        <authorList>
            <person name="Zhu J."/>
            <person name="Qi W."/>
            <person name="Song R."/>
        </authorList>
    </citation>
    <scope>NUCLEOTIDE SEQUENCE [LARGE SCALE GENOMIC DNA]</scope>
</reference>